<protein>
    <submittedName>
        <fullName evidence="2">Oidioi.mRNA.OKI2018_I69.chr1.g308.t1.cds</fullName>
    </submittedName>
</protein>
<reference evidence="2 3" key="1">
    <citation type="submission" date="2021-04" db="EMBL/GenBank/DDBJ databases">
        <authorList>
            <person name="Bliznina A."/>
        </authorList>
    </citation>
    <scope>NUCLEOTIDE SEQUENCE [LARGE SCALE GENOMIC DNA]</scope>
</reference>
<name>A0ABN7SL53_OIKDI</name>
<sequence>MKNYQLLFVIAFILTAAFSIWIYKLELEQKRTAEQLVFCDAGKAPVSRYRKKLKRQCTLESAAEYKNGNTITKL</sequence>
<evidence type="ECO:0000256" key="1">
    <source>
        <dbReference type="SAM" id="Phobius"/>
    </source>
</evidence>
<evidence type="ECO:0000313" key="2">
    <source>
        <dbReference type="EMBL" id="CAG5102453.1"/>
    </source>
</evidence>
<evidence type="ECO:0000313" key="3">
    <source>
        <dbReference type="Proteomes" id="UP001158576"/>
    </source>
</evidence>
<keyword evidence="3" id="KW-1185">Reference proteome</keyword>
<accession>A0ABN7SL53</accession>
<dbReference type="EMBL" id="OU015566">
    <property type="protein sequence ID" value="CAG5102453.1"/>
    <property type="molecule type" value="Genomic_DNA"/>
</dbReference>
<keyword evidence="1" id="KW-1133">Transmembrane helix</keyword>
<keyword evidence="1" id="KW-0472">Membrane</keyword>
<proteinExistence type="predicted"/>
<keyword evidence="1" id="KW-0812">Transmembrane</keyword>
<dbReference type="Proteomes" id="UP001158576">
    <property type="component" value="Chromosome 1"/>
</dbReference>
<gene>
    <name evidence="2" type="ORF">OKIOD_LOCUS9073</name>
</gene>
<organism evidence="2 3">
    <name type="scientific">Oikopleura dioica</name>
    <name type="common">Tunicate</name>
    <dbReference type="NCBI Taxonomy" id="34765"/>
    <lineage>
        <taxon>Eukaryota</taxon>
        <taxon>Metazoa</taxon>
        <taxon>Chordata</taxon>
        <taxon>Tunicata</taxon>
        <taxon>Appendicularia</taxon>
        <taxon>Copelata</taxon>
        <taxon>Oikopleuridae</taxon>
        <taxon>Oikopleura</taxon>
    </lineage>
</organism>
<feature type="transmembrane region" description="Helical" evidence="1">
    <location>
        <begin position="6"/>
        <end position="23"/>
    </location>
</feature>